<dbReference type="EMBL" id="BSXT01000374">
    <property type="protein sequence ID" value="GMF25904.1"/>
    <property type="molecule type" value="Genomic_DNA"/>
</dbReference>
<dbReference type="Proteomes" id="UP001165121">
    <property type="component" value="Unassembled WGS sequence"/>
</dbReference>
<proteinExistence type="predicted"/>
<sequence>MVVALRLDPIPMWSSEIAESLKPRNSTAFPVCMAADSGTAVQTSTEHDYGTRIGIASIILLSAYIRE</sequence>
<evidence type="ECO:0000313" key="2">
    <source>
        <dbReference type="Proteomes" id="UP001165121"/>
    </source>
</evidence>
<comment type="caution">
    <text evidence="1">The sequence shown here is derived from an EMBL/GenBank/DDBJ whole genome shotgun (WGS) entry which is preliminary data.</text>
</comment>
<organism evidence="1 2">
    <name type="scientific">Phytophthora fragariaefolia</name>
    <dbReference type="NCBI Taxonomy" id="1490495"/>
    <lineage>
        <taxon>Eukaryota</taxon>
        <taxon>Sar</taxon>
        <taxon>Stramenopiles</taxon>
        <taxon>Oomycota</taxon>
        <taxon>Peronosporomycetes</taxon>
        <taxon>Peronosporales</taxon>
        <taxon>Peronosporaceae</taxon>
        <taxon>Phytophthora</taxon>
    </lineage>
</organism>
<gene>
    <name evidence="1" type="ORF">Pfra01_000474300</name>
</gene>
<reference evidence="1" key="1">
    <citation type="submission" date="2023-04" db="EMBL/GenBank/DDBJ databases">
        <title>Phytophthora fragariaefolia NBRC 109709.</title>
        <authorList>
            <person name="Ichikawa N."/>
            <person name="Sato H."/>
            <person name="Tonouchi N."/>
        </authorList>
    </citation>
    <scope>NUCLEOTIDE SEQUENCE</scope>
    <source>
        <strain evidence="1">NBRC 109709</strain>
    </source>
</reference>
<keyword evidence="2" id="KW-1185">Reference proteome</keyword>
<accession>A0A9W6WSW5</accession>
<protein>
    <submittedName>
        <fullName evidence="1">Unnamed protein product</fullName>
    </submittedName>
</protein>
<name>A0A9W6WSW5_9STRA</name>
<evidence type="ECO:0000313" key="1">
    <source>
        <dbReference type="EMBL" id="GMF25904.1"/>
    </source>
</evidence>
<dbReference type="AlphaFoldDB" id="A0A9W6WSW5"/>